<protein>
    <recommendedName>
        <fullName evidence="10">Ion-translocating oxidoreductase complex subunit D</fullName>
        <ecNumber evidence="10">7.-.-.-</ecNumber>
    </recommendedName>
    <alternativeName>
        <fullName evidence="10">Rnf electron transport complex subunit D</fullName>
    </alternativeName>
</protein>
<feature type="transmembrane region" description="Helical" evidence="10">
    <location>
        <begin position="89"/>
        <end position="109"/>
    </location>
</feature>
<proteinExistence type="inferred from homology"/>
<keyword evidence="6 10" id="KW-1278">Translocase</keyword>
<evidence type="ECO:0000256" key="3">
    <source>
        <dbReference type="ARBA" id="ARBA00022630"/>
    </source>
</evidence>
<evidence type="ECO:0000256" key="8">
    <source>
        <dbReference type="ARBA" id="ARBA00022989"/>
    </source>
</evidence>
<keyword evidence="4 10" id="KW-0288">FMN</keyword>
<evidence type="ECO:0000256" key="7">
    <source>
        <dbReference type="ARBA" id="ARBA00022982"/>
    </source>
</evidence>
<feature type="modified residue" description="FMN phosphoryl threonine" evidence="10">
    <location>
        <position position="153"/>
    </location>
</feature>
<feature type="transmembrane region" description="Helical" evidence="10">
    <location>
        <begin position="121"/>
        <end position="140"/>
    </location>
</feature>
<accession>A0A9D9E012</accession>
<feature type="transmembrane region" description="Helical" evidence="10">
    <location>
        <begin position="263"/>
        <end position="281"/>
    </location>
</feature>
<dbReference type="GO" id="GO:0022900">
    <property type="term" value="P:electron transport chain"/>
    <property type="evidence" value="ECO:0007669"/>
    <property type="project" value="UniProtKB-UniRule"/>
</dbReference>
<comment type="cofactor">
    <cofactor evidence="10">
        <name>FMN</name>
        <dbReference type="ChEBI" id="CHEBI:58210"/>
    </cofactor>
</comment>
<evidence type="ECO:0000256" key="10">
    <source>
        <dbReference type="HAMAP-Rule" id="MF_00462"/>
    </source>
</evidence>
<keyword evidence="3 10" id="KW-0285">Flavoprotein</keyword>
<reference evidence="11" key="1">
    <citation type="submission" date="2020-10" db="EMBL/GenBank/DDBJ databases">
        <authorList>
            <person name="Gilroy R."/>
        </authorList>
    </citation>
    <scope>NUCLEOTIDE SEQUENCE</scope>
    <source>
        <strain evidence="11">7293</strain>
    </source>
</reference>
<dbReference type="GO" id="GO:0005886">
    <property type="term" value="C:plasma membrane"/>
    <property type="evidence" value="ECO:0007669"/>
    <property type="project" value="UniProtKB-SubCell"/>
</dbReference>
<keyword evidence="8 10" id="KW-1133">Transmembrane helix</keyword>
<dbReference type="EC" id="7.-.-.-" evidence="10"/>
<comment type="similarity">
    <text evidence="10">Belongs to the NqrB/RnfD family.</text>
</comment>
<feature type="transmembrane region" description="Helical" evidence="10">
    <location>
        <begin position="236"/>
        <end position="257"/>
    </location>
</feature>
<feature type="transmembrane region" description="Helical" evidence="10">
    <location>
        <begin position="21"/>
        <end position="54"/>
    </location>
</feature>
<evidence type="ECO:0000256" key="6">
    <source>
        <dbReference type="ARBA" id="ARBA00022967"/>
    </source>
</evidence>
<keyword evidence="10" id="KW-1003">Cell membrane</keyword>
<evidence type="ECO:0000256" key="1">
    <source>
        <dbReference type="ARBA" id="ARBA00022448"/>
    </source>
</evidence>
<dbReference type="EMBL" id="JADIMT010000053">
    <property type="protein sequence ID" value="MBO8436185.1"/>
    <property type="molecule type" value="Genomic_DNA"/>
</dbReference>
<evidence type="ECO:0000256" key="2">
    <source>
        <dbReference type="ARBA" id="ARBA00022553"/>
    </source>
</evidence>
<dbReference type="Proteomes" id="UP000823615">
    <property type="component" value="Unassembled WGS sequence"/>
</dbReference>
<comment type="subcellular location">
    <subcellularLocation>
        <location evidence="10">Cell membrane</location>
        <topology evidence="10">Multi-pass membrane protein</topology>
    </subcellularLocation>
</comment>
<sequence>MKTVRTSPHVHGPLRTDKAMLFVIIALLPAAIWGVVAFGLSALLVLLVSIASAVLVEYLLGLVSKEFTIKDYSAIVTGLLVGMNMPPHVPVYIPIIASAFAIAVVKWTFGGLGCNWMNPALAGRVFVFFSFTSQMSSFTLPRWMLVDGMSSATPLSAMKTAVTAGASGTSSELLSSVIPTTAFADSVAAKLGISPYAVDAFLGNAGGCIGEVSALLLLVGGIFLLCKGIITWRIPVVYIGSFAILSWVFGGIPYGQGAFHGEVLLPVFSGGLMLGAFFMATDWVTTPTTPKGEIIFAFGCGFFTFLIRYFGSLPEGVSLAIIMMNIISPTIDRFVRTKPFGYVKKAKEKKGKEVKA</sequence>
<organism evidence="11 12">
    <name type="scientific">Candidatus Ornithospirochaeta stercoripullorum</name>
    <dbReference type="NCBI Taxonomy" id="2840899"/>
    <lineage>
        <taxon>Bacteria</taxon>
        <taxon>Pseudomonadati</taxon>
        <taxon>Spirochaetota</taxon>
        <taxon>Spirochaetia</taxon>
        <taxon>Spirochaetales</taxon>
        <taxon>Spirochaetaceae</taxon>
        <taxon>Spirochaetaceae incertae sedis</taxon>
        <taxon>Candidatus Ornithospirochaeta</taxon>
    </lineage>
</organism>
<keyword evidence="5 10" id="KW-0812">Transmembrane</keyword>
<comment type="function">
    <text evidence="10">Part of a membrane-bound complex that couples electron transfer with translocation of ions across the membrane.</text>
</comment>
<evidence type="ECO:0000313" key="12">
    <source>
        <dbReference type="Proteomes" id="UP000823615"/>
    </source>
</evidence>
<gene>
    <name evidence="10" type="primary">rnfD</name>
    <name evidence="11" type="ORF">IAA97_04330</name>
</gene>
<evidence type="ECO:0000256" key="5">
    <source>
        <dbReference type="ARBA" id="ARBA00022692"/>
    </source>
</evidence>
<dbReference type="NCBIfam" id="TIGR01946">
    <property type="entry name" value="rnfD"/>
    <property type="match status" value="1"/>
</dbReference>
<dbReference type="GO" id="GO:0055085">
    <property type="term" value="P:transmembrane transport"/>
    <property type="evidence" value="ECO:0007669"/>
    <property type="project" value="InterPro"/>
</dbReference>
<evidence type="ECO:0000256" key="9">
    <source>
        <dbReference type="ARBA" id="ARBA00023136"/>
    </source>
</evidence>
<comment type="caution">
    <text evidence="11">The sequence shown here is derived from an EMBL/GenBank/DDBJ whole genome shotgun (WGS) entry which is preliminary data.</text>
</comment>
<keyword evidence="1 10" id="KW-0813">Transport</keyword>
<name>A0A9D9E012_9SPIO</name>
<keyword evidence="7 10" id="KW-0249">Electron transport</keyword>
<dbReference type="Pfam" id="PF03116">
    <property type="entry name" value="NQR2_RnfD_RnfE"/>
    <property type="match status" value="1"/>
</dbReference>
<feature type="transmembrane region" description="Helical" evidence="10">
    <location>
        <begin position="317"/>
        <end position="335"/>
    </location>
</feature>
<dbReference type="PANTHER" id="PTHR30578">
    <property type="entry name" value="ELECTRON TRANSPORT COMPLEX PROTEIN RNFD"/>
    <property type="match status" value="1"/>
</dbReference>
<dbReference type="HAMAP" id="MF_00462">
    <property type="entry name" value="RsxD_RnfD"/>
    <property type="match status" value="1"/>
</dbReference>
<keyword evidence="9 10" id="KW-0472">Membrane</keyword>
<comment type="subunit">
    <text evidence="10">The complex is composed of six subunits: RnfA, RnfB, RnfC, RnfD, RnfE and RnfG.</text>
</comment>
<evidence type="ECO:0000313" key="11">
    <source>
        <dbReference type="EMBL" id="MBO8436185.1"/>
    </source>
</evidence>
<feature type="transmembrane region" description="Helical" evidence="10">
    <location>
        <begin position="201"/>
        <end position="224"/>
    </location>
</feature>
<dbReference type="InterPro" id="IPR004338">
    <property type="entry name" value="NqrB/RnfD"/>
</dbReference>
<keyword evidence="2 10" id="KW-0597">Phosphoprotein</keyword>
<evidence type="ECO:0000256" key="4">
    <source>
        <dbReference type="ARBA" id="ARBA00022643"/>
    </source>
</evidence>
<dbReference type="AlphaFoldDB" id="A0A9D9E012"/>
<dbReference type="InterPro" id="IPR011303">
    <property type="entry name" value="RnfD_bac"/>
</dbReference>
<dbReference type="PANTHER" id="PTHR30578:SF0">
    <property type="entry name" value="ION-TRANSLOCATING OXIDOREDUCTASE COMPLEX SUBUNIT D"/>
    <property type="match status" value="1"/>
</dbReference>
<feature type="transmembrane region" description="Helical" evidence="10">
    <location>
        <begin position="293"/>
        <end position="311"/>
    </location>
</feature>
<reference evidence="11" key="2">
    <citation type="journal article" date="2021" name="PeerJ">
        <title>Extensive microbial diversity within the chicken gut microbiome revealed by metagenomics and culture.</title>
        <authorList>
            <person name="Gilroy R."/>
            <person name="Ravi A."/>
            <person name="Getino M."/>
            <person name="Pursley I."/>
            <person name="Horton D.L."/>
            <person name="Alikhan N.F."/>
            <person name="Baker D."/>
            <person name="Gharbi K."/>
            <person name="Hall N."/>
            <person name="Watson M."/>
            <person name="Adriaenssens E.M."/>
            <person name="Foster-Nyarko E."/>
            <person name="Jarju S."/>
            <person name="Secka A."/>
            <person name="Antonio M."/>
            <person name="Oren A."/>
            <person name="Chaudhuri R.R."/>
            <person name="La Ragione R."/>
            <person name="Hildebrand F."/>
            <person name="Pallen M.J."/>
        </authorList>
    </citation>
    <scope>NUCLEOTIDE SEQUENCE</scope>
    <source>
        <strain evidence="11">7293</strain>
    </source>
</reference>